<dbReference type="InterPro" id="IPR036691">
    <property type="entry name" value="Endo/exonu/phosph_ase_sf"/>
</dbReference>
<comment type="caution">
    <text evidence="2">The sequence shown here is derived from an EMBL/GenBank/DDBJ whole genome shotgun (WGS) entry which is preliminary data.</text>
</comment>
<dbReference type="GO" id="GO:0008311">
    <property type="term" value="F:double-stranded DNA 3'-5' DNA exonuclease activity"/>
    <property type="evidence" value="ECO:0007669"/>
    <property type="project" value="InterPro"/>
</dbReference>
<organism evidence="2 3">
    <name type="scientific">Rhodoplanes roseus</name>
    <dbReference type="NCBI Taxonomy" id="29409"/>
    <lineage>
        <taxon>Bacteria</taxon>
        <taxon>Pseudomonadati</taxon>
        <taxon>Pseudomonadota</taxon>
        <taxon>Alphaproteobacteria</taxon>
        <taxon>Hyphomicrobiales</taxon>
        <taxon>Nitrobacteraceae</taxon>
        <taxon>Rhodoplanes</taxon>
    </lineage>
</organism>
<protein>
    <submittedName>
        <fullName evidence="2">Exodeoxyribonuclease III</fullName>
    </submittedName>
</protein>
<dbReference type="GO" id="GO:0006281">
    <property type="term" value="P:DNA repair"/>
    <property type="evidence" value="ECO:0007669"/>
    <property type="project" value="InterPro"/>
</dbReference>
<feature type="domain" description="Endonuclease/exonuclease/phosphatase" evidence="1">
    <location>
        <begin position="19"/>
        <end position="71"/>
    </location>
</feature>
<evidence type="ECO:0000313" key="2">
    <source>
        <dbReference type="EMBL" id="RAI30477.1"/>
    </source>
</evidence>
<feature type="non-terminal residue" evidence="2">
    <location>
        <position position="78"/>
    </location>
</feature>
<dbReference type="Pfam" id="PF03372">
    <property type="entry name" value="Exo_endo_phos"/>
    <property type="match status" value="1"/>
</dbReference>
<evidence type="ECO:0000313" key="3">
    <source>
        <dbReference type="Proteomes" id="UP000249130"/>
    </source>
</evidence>
<dbReference type="InterPro" id="IPR037493">
    <property type="entry name" value="ExoIII-like"/>
</dbReference>
<dbReference type="AlphaFoldDB" id="A0A327JW82"/>
<dbReference type="EMBL" id="NPEX01001030">
    <property type="protein sequence ID" value="RAI30477.1"/>
    <property type="molecule type" value="Genomic_DNA"/>
</dbReference>
<dbReference type="RefSeq" id="WP_342635056.1">
    <property type="nucleotide sequence ID" value="NZ_NPEX01001030.1"/>
</dbReference>
<evidence type="ECO:0000259" key="1">
    <source>
        <dbReference type="Pfam" id="PF03372"/>
    </source>
</evidence>
<dbReference type="PANTHER" id="PTHR43250:SF2">
    <property type="entry name" value="EXODEOXYRIBONUCLEASE III"/>
    <property type="match status" value="1"/>
</dbReference>
<gene>
    <name evidence="2" type="ORF">CH341_33180</name>
</gene>
<accession>A0A327JW82</accession>
<dbReference type="Proteomes" id="UP000249130">
    <property type="component" value="Unassembled WGS sequence"/>
</dbReference>
<feature type="non-terminal residue" evidence="2">
    <location>
        <position position="1"/>
    </location>
</feature>
<name>A0A327JW82_9BRAD</name>
<dbReference type="PANTHER" id="PTHR43250">
    <property type="entry name" value="EXODEOXYRIBONUCLEASE III"/>
    <property type="match status" value="1"/>
</dbReference>
<dbReference type="InterPro" id="IPR005135">
    <property type="entry name" value="Endo/exonuclease/phosphatase"/>
</dbReference>
<dbReference type="Gene3D" id="3.60.10.10">
    <property type="entry name" value="Endonuclease/exonuclease/phosphatase"/>
    <property type="match status" value="1"/>
</dbReference>
<dbReference type="SUPFAM" id="SSF56219">
    <property type="entry name" value="DNase I-like"/>
    <property type="match status" value="1"/>
</dbReference>
<proteinExistence type="predicted"/>
<reference evidence="2 3" key="1">
    <citation type="submission" date="2017-07" db="EMBL/GenBank/DDBJ databases">
        <title>Draft Genome Sequences of Select Purple Nonsulfur Bacteria.</title>
        <authorList>
            <person name="Lasarre B."/>
            <person name="Mckinlay J.B."/>
        </authorList>
    </citation>
    <scope>NUCLEOTIDE SEQUENCE [LARGE SCALE GENOMIC DNA]</scope>
    <source>
        <strain evidence="2 3">DSM 5909</strain>
    </source>
</reference>
<keyword evidence="3" id="KW-1185">Reference proteome</keyword>
<sequence>QAAGPWVDVMRRFVPPEEKLFTWWSYRSPNWEASNRGRRLDHIWAAADMAARAQGIKVIKEARGWERPSDHVPVIATF</sequence>